<evidence type="ECO:0000256" key="7">
    <source>
        <dbReference type="SAM" id="MobiDB-lite"/>
    </source>
</evidence>
<keyword evidence="3" id="KW-0813">Transport</keyword>
<feature type="transmembrane region" description="Helical" evidence="8">
    <location>
        <begin position="113"/>
        <end position="138"/>
    </location>
</feature>
<comment type="similarity">
    <text evidence="2">Belongs to the major facilitator superfamily.</text>
</comment>
<evidence type="ECO:0000256" key="2">
    <source>
        <dbReference type="ARBA" id="ARBA00008335"/>
    </source>
</evidence>
<reference evidence="10" key="1">
    <citation type="submission" date="2021-01" db="EMBL/GenBank/DDBJ databases">
        <authorList>
            <person name="Kaushik A."/>
        </authorList>
    </citation>
    <scope>NUCLEOTIDE SEQUENCE</scope>
    <source>
        <strain evidence="10">AG1-1A</strain>
    </source>
</reference>
<dbReference type="InterPro" id="IPR051788">
    <property type="entry name" value="MFS_Transporter"/>
</dbReference>
<dbReference type="GO" id="GO:0022857">
    <property type="term" value="F:transmembrane transporter activity"/>
    <property type="evidence" value="ECO:0007669"/>
    <property type="project" value="InterPro"/>
</dbReference>
<comment type="subcellular location">
    <subcellularLocation>
        <location evidence="1">Endomembrane system</location>
        <topology evidence="1">Multi-pass membrane protein</topology>
    </subcellularLocation>
</comment>
<dbReference type="Gene3D" id="1.20.1250.20">
    <property type="entry name" value="MFS general substrate transporter like domains"/>
    <property type="match status" value="1"/>
</dbReference>
<organism evidence="10 11">
    <name type="scientific">Rhizoctonia solani</name>
    <dbReference type="NCBI Taxonomy" id="456999"/>
    <lineage>
        <taxon>Eukaryota</taxon>
        <taxon>Fungi</taxon>
        <taxon>Dikarya</taxon>
        <taxon>Basidiomycota</taxon>
        <taxon>Agaricomycotina</taxon>
        <taxon>Agaricomycetes</taxon>
        <taxon>Cantharellales</taxon>
        <taxon>Ceratobasidiaceae</taxon>
        <taxon>Rhizoctonia</taxon>
    </lineage>
</organism>
<evidence type="ECO:0000313" key="11">
    <source>
        <dbReference type="Proteomes" id="UP000663840"/>
    </source>
</evidence>
<evidence type="ECO:0000256" key="8">
    <source>
        <dbReference type="SAM" id="Phobius"/>
    </source>
</evidence>
<sequence>MDSSTTVQAPNTTANEHHSEKFGWDGTDSQLSVPPQVAVRTRSINEGIEMRVLARGGSVGDPTLLEDDDHDTSESETSSRKEWIVVIVCGLCLFLSGWQDGSLGPLIPTIQNYYGLTFTSVSVLFISGCAGFLLAAGLNIYLSDCLGFGGLILLGGVFQTVAYAVLVPALPFPVMAVAFLVKGFGIGLQDALANGLVTALRNNPSEKLGIIHAFYGEYSRFTLPH</sequence>
<dbReference type="Proteomes" id="UP000663840">
    <property type="component" value="Unassembled WGS sequence"/>
</dbReference>
<proteinExistence type="inferred from homology"/>
<feature type="transmembrane region" description="Helical" evidence="8">
    <location>
        <begin position="83"/>
        <end position="101"/>
    </location>
</feature>
<dbReference type="EMBL" id="CAJMWR010004214">
    <property type="protein sequence ID" value="CAE6489355.1"/>
    <property type="molecule type" value="Genomic_DNA"/>
</dbReference>
<protein>
    <recommendedName>
        <fullName evidence="9">Major facilitator superfamily (MFS) profile domain-containing protein</fullName>
    </recommendedName>
</protein>
<feature type="region of interest" description="Disordered" evidence="7">
    <location>
        <begin position="1"/>
        <end position="35"/>
    </location>
</feature>
<dbReference type="GO" id="GO:0016020">
    <property type="term" value="C:membrane"/>
    <property type="evidence" value="ECO:0007669"/>
    <property type="project" value="TreeGrafter"/>
</dbReference>
<comment type="caution">
    <text evidence="10">The sequence shown here is derived from an EMBL/GenBank/DDBJ whole genome shotgun (WGS) entry which is preliminary data.</text>
</comment>
<dbReference type="PROSITE" id="PS50850">
    <property type="entry name" value="MFS"/>
    <property type="match status" value="1"/>
</dbReference>
<evidence type="ECO:0000256" key="5">
    <source>
        <dbReference type="ARBA" id="ARBA00022989"/>
    </source>
</evidence>
<dbReference type="PANTHER" id="PTHR23514">
    <property type="entry name" value="BYPASS OF STOP CODON PROTEIN 6"/>
    <property type="match status" value="1"/>
</dbReference>
<dbReference type="InterPro" id="IPR036259">
    <property type="entry name" value="MFS_trans_sf"/>
</dbReference>
<dbReference type="AlphaFoldDB" id="A0A8H3H9G8"/>
<keyword evidence="6 8" id="KW-0472">Membrane</keyword>
<feature type="domain" description="Major facilitator superfamily (MFS) profile" evidence="9">
    <location>
        <begin position="85"/>
        <end position="225"/>
    </location>
</feature>
<accession>A0A8H3H9G8</accession>
<feature type="compositionally biased region" description="Polar residues" evidence="7">
    <location>
        <begin position="1"/>
        <end position="14"/>
    </location>
</feature>
<evidence type="ECO:0000256" key="4">
    <source>
        <dbReference type="ARBA" id="ARBA00022692"/>
    </source>
</evidence>
<evidence type="ECO:0000259" key="9">
    <source>
        <dbReference type="PROSITE" id="PS50850"/>
    </source>
</evidence>
<dbReference type="InterPro" id="IPR020846">
    <property type="entry name" value="MFS_dom"/>
</dbReference>
<dbReference type="PANTHER" id="PTHR23514:SF3">
    <property type="entry name" value="BYPASS OF STOP CODON PROTEIN 6"/>
    <property type="match status" value="1"/>
</dbReference>
<evidence type="ECO:0000256" key="6">
    <source>
        <dbReference type="ARBA" id="ARBA00023136"/>
    </source>
</evidence>
<dbReference type="GO" id="GO:0012505">
    <property type="term" value="C:endomembrane system"/>
    <property type="evidence" value="ECO:0007669"/>
    <property type="project" value="UniProtKB-SubCell"/>
</dbReference>
<evidence type="ECO:0000256" key="3">
    <source>
        <dbReference type="ARBA" id="ARBA00022448"/>
    </source>
</evidence>
<feature type="transmembrane region" description="Helical" evidence="8">
    <location>
        <begin position="145"/>
        <end position="166"/>
    </location>
</feature>
<name>A0A8H3H9G8_9AGAM</name>
<keyword evidence="5 8" id="KW-1133">Transmembrane helix</keyword>
<evidence type="ECO:0000313" key="10">
    <source>
        <dbReference type="EMBL" id="CAE6489355.1"/>
    </source>
</evidence>
<evidence type="ECO:0000256" key="1">
    <source>
        <dbReference type="ARBA" id="ARBA00004127"/>
    </source>
</evidence>
<dbReference type="SUPFAM" id="SSF103473">
    <property type="entry name" value="MFS general substrate transporter"/>
    <property type="match status" value="1"/>
</dbReference>
<gene>
    <name evidence="10" type="ORF">RDB_LOCUS146310</name>
</gene>
<keyword evidence="4 8" id="KW-0812">Transmembrane</keyword>